<dbReference type="GO" id="GO:0016491">
    <property type="term" value="F:oxidoreductase activity"/>
    <property type="evidence" value="ECO:0007669"/>
    <property type="project" value="UniProtKB-KW"/>
</dbReference>
<dbReference type="PROSITE" id="PS00198">
    <property type="entry name" value="4FE4S_FER_1"/>
    <property type="match status" value="1"/>
</dbReference>
<dbReference type="CDD" id="cd10551">
    <property type="entry name" value="PsrB"/>
    <property type="match status" value="1"/>
</dbReference>
<keyword evidence="1" id="KW-0004">4Fe-4S</keyword>
<dbReference type="SUPFAM" id="SSF54862">
    <property type="entry name" value="4Fe-4S ferredoxins"/>
    <property type="match status" value="1"/>
</dbReference>
<dbReference type="InterPro" id="IPR050954">
    <property type="entry name" value="ET_IronSulfur_Cluster-Binding"/>
</dbReference>
<keyword evidence="4" id="KW-0411">Iron-sulfur</keyword>
<dbReference type="AlphaFoldDB" id="A0A3B1BYZ7"/>
<sequence length="243" mass="27059">MKQLALVIDLYKCVGCHACAVNCKSWNTTGQFGPLKDHDPYGKEPTGVWFNRVQTYEVGSFPDTQVINFPKSCMHCADAPCVSVCPTNASFKREEDGIVLVNYDDCIGCKYCSWACPYGCREFDEFEGVMKKCTLCVDRIYNTDLPEDERQPACVLSCPTRARVFGDINDPQSDASKAISKGMGYKLMPDSGANPSNHYLPHRKVSVKVDDDEITVKKQEAVKVVRRKVDVEEVVIEDFGIGG</sequence>
<dbReference type="PROSITE" id="PS51379">
    <property type="entry name" value="4FE4S_FER_2"/>
    <property type="match status" value="3"/>
</dbReference>
<proteinExistence type="predicted"/>
<dbReference type="InterPro" id="IPR017896">
    <property type="entry name" value="4Fe4S_Fe-S-bd"/>
</dbReference>
<evidence type="ECO:0000259" key="5">
    <source>
        <dbReference type="PROSITE" id="PS51379"/>
    </source>
</evidence>
<dbReference type="EMBL" id="UOGA01000098">
    <property type="protein sequence ID" value="VAX17533.1"/>
    <property type="molecule type" value="Genomic_DNA"/>
</dbReference>
<feature type="domain" description="4Fe-4S ferredoxin-type" evidence="5">
    <location>
        <begin position="97"/>
        <end position="126"/>
    </location>
</feature>
<evidence type="ECO:0000256" key="2">
    <source>
        <dbReference type="ARBA" id="ARBA00022723"/>
    </source>
</evidence>
<dbReference type="GO" id="GO:0046872">
    <property type="term" value="F:metal ion binding"/>
    <property type="evidence" value="ECO:0007669"/>
    <property type="project" value="UniProtKB-KW"/>
</dbReference>
<keyword evidence="2" id="KW-0479">Metal-binding</keyword>
<gene>
    <name evidence="6" type="ORF">MNBD_NITROSPINAE04-517</name>
</gene>
<dbReference type="Pfam" id="PF13247">
    <property type="entry name" value="Fer4_11"/>
    <property type="match status" value="1"/>
</dbReference>
<name>A0A3B1BYZ7_9ZZZZ</name>
<accession>A0A3B1BYZ7</accession>
<evidence type="ECO:0000313" key="6">
    <source>
        <dbReference type="EMBL" id="VAX17533.1"/>
    </source>
</evidence>
<organism evidence="6">
    <name type="scientific">hydrothermal vent metagenome</name>
    <dbReference type="NCBI Taxonomy" id="652676"/>
    <lineage>
        <taxon>unclassified sequences</taxon>
        <taxon>metagenomes</taxon>
        <taxon>ecological metagenomes</taxon>
    </lineage>
</organism>
<dbReference type="PANTHER" id="PTHR43177:SF3">
    <property type="entry name" value="PROTEIN NRFC HOMOLOG"/>
    <property type="match status" value="1"/>
</dbReference>
<dbReference type="EC" id="1.8.5.3" evidence="6"/>
<reference evidence="6" key="1">
    <citation type="submission" date="2018-06" db="EMBL/GenBank/DDBJ databases">
        <authorList>
            <person name="Zhirakovskaya E."/>
        </authorList>
    </citation>
    <scope>NUCLEOTIDE SEQUENCE</scope>
</reference>
<dbReference type="PANTHER" id="PTHR43177">
    <property type="entry name" value="PROTEIN NRFC"/>
    <property type="match status" value="1"/>
</dbReference>
<keyword evidence="3" id="KW-0408">Iron</keyword>
<evidence type="ECO:0000256" key="1">
    <source>
        <dbReference type="ARBA" id="ARBA00022485"/>
    </source>
</evidence>
<dbReference type="Gene3D" id="3.30.70.20">
    <property type="match status" value="2"/>
</dbReference>
<evidence type="ECO:0000256" key="3">
    <source>
        <dbReference type="ARBA" id="ARBA00023004"/>
    </source>
</evidence>
<keyword evidence="6" id="KW-0560">Oxidoreductase</keyword>
<feature type="domain" description="4Fe-4S ferredoxin-type" evidence="5">
    <location>
        <begin position="63"/>
        <end position="95"/>
    </location>
</feature>
<dbReference type="InterPro" id="IPR017900">
    <property type="entry name" value="4Fe4S_Fe_S_CS"/>
</dbReference>
<protein>
    <submittedName>
        <fullName evidence="6">Anaerobic dimethyl sulfoxide reductase chain B, iron-sulfur binding subunit</fullName>
        <ecNumber evidence="6">1.8.5.3</ecNumber>
    </submittedName>
</protein>
<dbReference type="GO" id="GO:0051539">
    <property type="term" value="F:4 iron, 4 sulfur cluster binding"/>
    <property type="evidence" value="ECO:0007669"/>
    <property type="project" value="UniProtKB-KW"/>
</dbReference>
<evidence type="ECO:0000256" key="4">
    <source>
        <dbReference type="ARBA" id="ARBA00023014"/>
    </source>
</evidence>
<feature type="domain" description="4Fe-4S ferredoxin-type" evidence="5">
    <location>
        <begin position="4"/>
        <end position="35"/>
    </location>
</feature>